<evidence type="ECO:0000313" key="1">
    <source>
        <dbReference type="EMBL" id="SHH61539.1"/>
    </source>
</evidence>
<proteinExistence type="predicted"/>
<protein>
    <submittedName>
        <fullName evidence="1">Uncharacterized protein</fullName>
    </submittedName>
</protein>
<gene>
    <name evidence="1" type="ORF">SAMN05443248_5410</name>
</gene>
<evidence type="ECO:0000313" key="2">
    <source>
        <dbReference type="Proteomes" id="UP000189796"/>
    </source>
</evidence>
<organism evidence="1 2">
    <name type="scientific">Bradyrhizobium erythrophlei</name>
    <dbReference type="NCBI Taxonomy" id="1437360"/>
    <lineage>
        <taxon>Bacteria</taxon>
        <taxon>Pseudomonadati</taxon>
        <taxon>Pseudomonadota</taxon>
        <taxon>Alphaproteobacteria</taxon>
        <taxon>Hyphomicrobiales</taxon>
        <taxon>Nitrobacteraceae</taxon>
        <taxon>Bradyrhizobium</taxon>
    </lineage>
</organism>
<dbReference type="EMBL" id="LT670817">
    <property type="protein sequence ID" value="SHH61539.1"/>
    <property type="molecule type" value="Genomic_DNA"/>
</dbReference>
<reference evidence="1 2" key="1">
    <citation type="submission" date="2016-11" db="EMBL/GenBank/DDBJ databases">
        <authorList>
            <person name="Jaros S."/>
            <person name="Januszkiewicz K."/>
            <person name="Wedrychowicz H."/>
        </authorList>
    </citation>
    <scope>NUCLEOTIDE SEQUENCE [LARGE SCALE GENOMIC DNA]</scope>
    <source>
        <strain evidence="1 2">GAS138</strain>
    </source>
</reference>
<accession>A0A1M5UF01</accession>
<dbReference type="OrthoDB" id="8241295at2"/>
<dbReference type="AlphaFoldDB" id="A0A1M5UF01"/>
<dbReference type="RefSeq" id="WP_079604031.1">
    <property type="nucleotide sequence ID" value="NZ_LT670817.1"/>
</dbReference>
<name>A0A1M5UF01_9BRAD</name>
<dbReference type="Proteomes" id="UP000189796">
    <property type="component" value="Chromosome I"/>
</dbReference>
<sequence length="77" mass="8864">MEVFLWGSFFVSWERRFDRPIILPNGKTLRTLEDARRYIITLPHSEHETTAWQIAIESLLLAADHTAGDAVSERPAL</sequence>